<protein>
    <submittedName>
        <fullName evidence="1">Uncharacterized protein</fullName>
    </submittedName>
</protein>
<gene>
    <name evidence="1" type="ORF">ISP25_07370</name>
</gene>
<dbReference type="Proteomes" id="UP001620339">
    <property type="component" value="Unassembled WGS sequence"/>
</dbReference>
<name>A0ABW8J3L4_9GAMM</name>
<dbReference type="RefSeq" id="WP_404612862.1">
    <property type="nucleotide sequence ID" value="NZ_JADIKK010000008.1"/>
</dbReference>
<dbReference type="Pfam" id="PF10934">
    <property type="entry name" value="Sheath_initiator"/>
    <property type="match status" value="1"/>
</dbReference>
<evidence type="ECO:0000313" key="1">
    <source>
        <dbReference type="EMBL" id="MFK2876882.1"/>
    </source>
</evidence>
<sequence length="118" mass="12720">MTTTFMLDPDTWDLVVGPDGNYVTLTGAAQIQQDVCSAIRTFQGECWYDNTQGMPYFESIFGQPVASSFLKKQVQNAALTVPTVTGATLTNLTISGRKLTGTVVVTTSTSTTPIEVNF</sequence>
<organism evidence="1 2">
    <name type="scientific">Rhodanobacter hydrolyticus</name>
    <dbReference type="NCBI Taxonomy" id="2250595"/>
    <lineage>
        <taxon>Bacteria</taxon>
        <taxon>Pseudomonadati</taxon>
        <taxon>Pseudomonadota</taxon>
        <taxon>Gammaproteobacteria</taxon>
        <taxon>Lysobacterales</taxon>
        <taxon>Rhodanobacteraceae</taxon>
        <taxon>Rhodanobacter</taxon>
    </lineage>
</organism>
<accession>A0ABW8J3L4</accession>
<dbReference type="InterPro" id="IPR020288">
    <property type="entry name" value="Sheath_initiator"/>
</dbReference>
<proteinExistence type="predicted"/>
<dbReference type="EMBL" id="JADIKK010000008">
    <property type="protein sequence ID" value="MFK2876882.1"/>
    <property type="molecule type" value="Genomic_DNA"/>
</dbReference>
<reference evidence="1 2" key="1">
    <citation type="submission" date="2020-10" db="EMBL/GenBank/DDBJ databases">
        <title>Phylogeny of dyella-like bacteria.</title>
        <authorList>
            <person name="Fu J."/>
        </authorList>
    </citation>
    <scope>NUCLEOTIDE SEQUENCE [LARGE SCALE GENOMIC DNA]</scope>
    <source>
        <strain evidence="1 2">KACC 19113</strain>
    </source>
</reference>
<keyword evidence="2" id="KW-1185">Reference proteome</keyword>
<comment type="caution">
    <text evidence="1">The sequence shown here is derived from an EMBL/GenBank/DDBJ whole genome shotgun (WGS) entry which is preliminary data.</text>
</comment>
<evidence type="ECO:0000313" key="2">
    <source>
        <dbReference type="Proteomes" id="UP001620339"/>
    </source>
</evidence>